<evidence type="ECO:0000313" key="5">
    <source>
        <dbReference type="RefSeq" id="XP_008456866.2"/>
    </source>
</evidence>
<dbReference type="PANTHER" id="PTHR47593:SF8">
    <property type="entry name" value="OS12G0581900 PROTEIN"/>
    <property type="match status" value="1"/>
</dbReference>
<name>A0A1S3C466_CUCME</name>
<dbReference type="FunCoup" id="A0A1S3C466">
    <property type="interactions" value="283"/>
</dbReference>
<keyword evidence="1" id="KW-0479">Metal-binding</keyword>
<sequence length="281" mass="30680">MGLHFLPKLSSGLKATLVTSNIHFLSAFHIVNQSSDRVIVNPISIMGSPMFNLECEKDSEMSSKAFSDTAKDSGTTSCLTNSIKANPDQGLVSLDLTLHFNSNNIDSKGSGETSSDVVAHISGPTSLRIFSCNYCQRKFFSSQALGGHQNAHKRERTMAKRAMRMGMFSNRYTSLASLPLHGSAYRSLGIEAHAAVHRKILPGERPFSARPGAMIDQGYIGVPYFVEEDDVGPFWPGSFRRVNGEFIGSKPQEESETPSPNSDMRMPPSTTSTSPDLTLRL</sequence>
<dbReference type="InParanoid" id="A0A1S3C466"/>
<dbReference type="PANTHER" id="PTHR47593">
    <property type="entry name" value="ZINC FINGER PROTEIN 4-LIKE"/>
    <property type="match status" value="1"/>
</dbReference>
<keyword evidence="1" id="KW-0863">Zinc-finger</keyword>
<feature type="compositionally biased region" description="Low complexity" evidence="2">
    <location>
        <begin position="262"/>
        <end position="281"/>
    </location>
</feature>
<proteinExistence type="predicted"/>
<dbReference type="GO" id="GO:0005634">
    <property type="term" value="C:nucleus"/>
    <property type="evidence" value="ECO:0007669"/>
    <property type="project" value="UniProtKB-SubCell"/>
</dbReference>
<gene>
    <name evidence="5" type="primary">LOC103496682</name>
</gene>
<protein>
    <submittedName>
        <fullName evidence="5">Zinc finger protein 4-like</fullName>
    </submittedName>
</protein>
<dbReference type="PROSITE" id="PS00028">
    <property type="entry name" value="ZINC_FINGER_C2H2_1"/>
    <property type="match status" value="1"/>
</dbReference>
<dbReference type="InterPro" id="IPR013087">
    <property type="entry name" value="Znf_C2H2_type"/>
</dbReference>
<dbReference type="InterPro" id="IPR053266">
    <property type="entry name" value="Zinc_finger_protein_7"/>
</dbReference>
<evidence type="ECO:0000313" key="4">
    <source>
        <dbReference type="Proteomes" id="UP001652600"/>
    </source>
</evidence>
<accession>A0A1S3C466</accession>
<dbReference type="Proteomes" id="UP001652600">
    <property type="component" value="Chromosome 10"/>
</dbReference>
<feature type="domain" description="C2H2-type" evidence="3">
    <location>
        <begin position="130"/>
        <end position="157"/>
    </location>
</feature>
<dbReference type="eggNOG" id="ENOG502QTY7">
    <property type="taxonomic scope" value="Eukaryota"/>
</dbReference>
<dbReference type="Gene3D" id="3.30.160.60">
    <property type="entry name" value="Classic Zinc Finger"/>
    <property type="match status" value="1"/>
</dbReference>
<dbReference type="KEGG" id="cmo:103496682"/>
<keyword evidence="1" id="KW-0862">Zinc</keyword>
<dbReference type="GO" id="GO:0008270">
    <property type="term" value="F:zinc ion binding"/>
    <property type="evidence" value="ECO:0007669"/>
    <property type="project" value="UniProtKB-KW"/>
</dbReference>
<evidence type="ECO:0000256" key="2">
    <source>
        <dbReference type="SAM" id="MobiDB-lite"/>
    </source>
</evidence>
<dbReference type="InterPro" id="IPR036236">
    <property type="entry name" value="Znf_C2H2_sf"/>
</dbReference>
<evidence type="ECO:0000256" key="1">
    <source>
        <dbReference type="PROSITE-ProRule" id="PRU00042"/>
    </source>
</evidence>
<dbReference type="GeneID" id="103496682"/>
<reference evidence="5" key="1">
    <citation type="submission" date="2025-08" db="UniProtKB">
        <authorList>
            <consortium name="RefSeq"/>
        </authorList>
    </citation>
    <scope>IDENTIFICATION</scope>
    <source>
        <tissue evidence="5">Stem</tissue>
    </source>
</reference>
<dbReference type="PROSITE" id="PS50157">
    <property type="entry name" value="ZINC_FINGER_C2H2_2"/>
    <property type="match status" value="1"/>
</dbReference>
<evidence type="ECO:0000259" key="3">
    <source>
        <dbReference type="PROSITE" id="PS50157"/>
    </source>
</evidence>
<organism evidence="4 5">
    <name type="scientific">Cucumis melo</name>
    <name type="common">Muskmelon</name>
    <dbReference type="NCBI Taxonomy" id="3656"/>
    <lineage>
        <taxon>Eukaryota</taxon>
        <taxon>Viridiplantae</taxon>
        <taxon>Streptophyta</taxon>
        <taxon>Embryophyta</taxon>
        <taxon>Tracheophyta</taxon>
        <taxon>Spermatophyta</taxon>
        <taxon>Magnoliopsida</taxon>
        <taxon>eudicotyledons</taxon>
        <taxon>Gunneridae</taxon>
        <taxon>Pentapetalae</taxon>
        <taxon>rosids</taxon>
        <taxon>fabids</taxon>
        <taxon>Cucurbitales</taxon>
        <taxon>Cucurbitaceae</taxon>
        <taxon>Benincaseae</taxon>
        <taxon>Cucumis</taxon>
    </lineage>
</organism>
<feature type="region of interest" description="Disordered" evidence="2">
    <location>
        <begin position="245"/>
        <end position="281"/>
    </location>
</feature>
<dbReference type="SUPFAM" id="SSF57667">
    <property type="entry name" value="beta-beta-alpha zinc fingers"/>
    <property type="match status" value="1"/>
</dbReference>
<dbReference type="AlphaFoldDB" id="A0A1S3C466"/>
<keyword evidence="4" id="KW-1185">Reference proteome</keyword>
<dbReference type="RefSeq" id="XP_008456866.2">
    <property type="nucleotide sequence ID" value="XM_008458644.3"/>
</dbReference>